<gene>
    <name evidence="1" type="ORF">C8N45_13213</name>
</gene>
<name>A0A2T6K1I8_9RHOB</name>
<feature type="non-terminal residue" evidence="1">
    <location>
        <position position="67"/>
    </location>
</feature>
<reference evidence="1 2" key="1">
    <citation type="submission" date="2018-04" db="EMBL/GenBank/DDBJ databases">
        <title>Genomic Encyclopedia of Archaeal and Bacterial Type Strains, Phase II (KMG-II): from individual species to whole genera.</title>
        <authorList>
            <person name="Goeker M."/>
        </authorList>
    </citation>
    <scope>NUCLEOTIDE SEQUENCE [LARGE SCALE GENOMIC DNA]</scope>
    <source>
        <strain evidence="1 2">DSM 29955</strain>
    </source>
</reference>
<accession>A0A2T6K1I8</accession>
<evidence type="ECO:0000313" key="1">
    <source>
        <dbReference type="EMBL" id="PUB08466.1"/>
    </source>
</evidence>
<comment type="caution">
    <text evidence="1">The sequence shown here is derived from an EMBL/GenBank/DDBJ whole genome shotgun (WGS) entry which is preliminary data.</text>
</comment>
<sequence length="67" mass="7834">MRRAYAQVCVFPSLMKRSLVRLAVIYAKRSERPVWMYMDPALLQQSWQAWFRITIADVYPASLSGPI</sequence>
<dbReference type="Proteomes" id="UP000244523">
    <property type="component" value="Unassembled WGS sequence"/>
</dbReference>
<organism evidence="1 2">
    <name type="scientific">Yoonia sediminilitoris</name>
    <dbReference type="NCBI Taxonomy" id="1286148"/>
    <lineage>
        <taxon>Bacteria</taxon>
        <taxon>Pseudomonadati</taxon>
        <taxon>Pseudomonadota</taxon>
        <taxon>Alphaproteobacteria</taxon>
        <taxon>Rhodobacterales</taxon>
        <taxon>Paracoccaceae</taxon>
        <taxon>Yoonia</taxon>
    </lineage>
</organism>
<keyword evidence="2" id="KW-1185">Reference proteome</keyword>
<protein>
    <submittedName>
        <fullName evidence="1">Uncharacterized protein</fullName>
    </submittedName>
</protein>
<proteinExistence type="predicted"/>
<dbReference type="AlphaFoldDB" id="A0A2T6K1I8"/>
<evidence type="ECO:0000313" key="2">
    <source>
        <dbReference type="Proteomes" id="UP000244523"/>
    </source>
</evidence>
<dbReference type="EMBL" id="QBUD01000032">
    <property type="protein sequence ID" value="PUB08466.1"/>
    <property type="molecule type" value="Genomic_DNA"/>
</dbReference>